<keyword evidence="3" id="KW-1185">Reference proteome</keyword>
<reference evidence="2 3" key="1">
    <citation type="submission" date="2021-06" db="EMBL/GenBank/DDBJ databases">
        <title>Caerostris extrusa draft genome.</title>
        <authorList>
            <person name="Kono N."/>
            <person name="Arakawa K."/>
        </authorList>
    </citation>
    <scope>NUCLEOTIDE SEQUENCE [LARGE SCALE GENOMIC DNA]</scope>
</reference>
<protein>
    <recommendedName>
        <fullName evidence="1">MADF domain-containing protein</fullName>
    </recommendedName>
</protein>
<dbReference type="GO" id="GO:0006357">
    <property type="term" value="P:regulation of transcription by RNA polymerase II"/>
    <property type="evidence" value="ECO:0007669"/>
    <property type="project" value="TreeGrafter"/>
</dbReference>
<dbReference type="PROSITE" id="PS51029">
    <property type="entry name" value="MADF"/>
    <property type="match status" value="1"/>
</dbReference>
<evidence type="ECO:0000313" key="3">
    <source>
        <dbReference type="Proteomes" id="UP001054945"/>
    </source>
</evidence>
<evidence type="ECO:0000313" key="2">
    <source>
        <dbReference type="EMBL" id="GIX91741.1"/>
    </source>
</evidence>
<feature type="domain" description="MADF" evidence="1">
    <location>
        <begin position="8"/>
        <end position="97"/>
    </location>
</feature>
<dbReference type="GO" id="GO:0005667">
    <property type="term" value="C:transcription regulator complex"/>
    <property type="evidence" value="ECO:0007669"/>
    <property type="project" value="TreeGrafter"/>
</dbReference>
<accession>A0AAV4P3Z9</accession>
<dbReference type="SMART" id="SM00595">
    <property type="entry name" value="MADF"/>
    <property type="match status" value="1"/>
</dbReference>
<dbReference type="EMBL" id="BPLR01004056">
    <property type="protein sequence ID" value="GIX91741.1"/>
    <property type="molecule type" value="Genomic_DNA"/>
</dbReference>
<name>A0AAV4P3Z9_CAEEX</name>
<dbReference type="GO" id="GO:0005634">
    <property type="term" value="C:nucleus"/>
    <property type="evidence" value="ECO:0007669"/>
    <property type="project" value="TreeGrafter"/>
</dbReference>
<dbReference type="Proteomes" id="UP001054945">
    <property type="component" value="Unassembled WGS sequence"/>
</dbReference>
<dbReference type="Pfam" id="PF10545">
    <property type="entry name" value="MADF_DNA_bdg"/>
    <property type="match status" value="1"/>
</dbReference>
<dbReference type="PANTHER" id="PTHR12243:SF60">
    <property type="entry name" value="SI:CH211-15D5.12-RELATED"/>
    <property type="match status" value="1"/>
</dbReference>
<dbReference type="AlphaFoldDB" id="A0AAV4P3Z9"/>
<proteinExistence type="predicted"/>
<sequence length="110" mass="13156">MSISVDEVLINEVQKYPHLYDFRDANHKNKFMTENAWQQIGFVMERNAESCKDDLSICETDTVRKKNLMNLPSGSHSRIKKPWPLYSAMSFLEPYLQTKRYFIQFQRFLK</sequence>
<evidence type="ECO:0000259" key="1">
    <source>
        <dbReference type="PROSITE" id="PS51029"/>
    </source>
</evidence>
<dbReference type="InterPro" id="IPR039353">
    <property type="entry name" value="TF_Adf1"/>
</dbReference>
<organism evidence="2 3">
    <name type="scientific">Caerostris extrusa</name>
    <name type="common">Bark spider</name>
    <name type="synonym">Caerostris bankana</name>
    <dbReference type="NCBI Taxonomy" id="172846"/>
    <lineage>
        <taxon>Eukaryota</taxon>
        <taxon>Metazoa</taxon>
        <taxon>Ecdysozoa</taxon>
        <taxon>Arthropoda</taxon>
        <taxon>Chelicerata</taxon>
        <taxon>Arachnida</taxon>
        <taxon>Araneae</taxon>
        <taxon>Araneomorphae</taxon>
        <taxon>Entelegynae</taxon>
        <taxon>Araneoidea</taxon>
        <taxon>Araneidae</taxon>
        <taxon>Caerostris</taxon>
    </lineage>
</organism>
<comment type="caution">
    <text evidence="2">The sequence shown here is derived from an EMBL/GenBank/DDBJ whole genome shotgun (WGS) entry which is preliminary data.</text>
</comment>
<dbReference type="PANTHER" id="PTHR12243">
    <property type="entry name" value="MADF DOMAIN TRANSCRIPTION FACTOR"/>
    <property type="match status" value="1"/>
</dbReference>
<gene>
    <name evidence="2" type="ORF">CEXT_593201</name>
</gene>
<dbReference type="InterPro" id="IPR006578">
    <property type="entry name" value="MADF-dom"/>
</dbReference>